<organism evidence="2 3">
    <name type="scientific">Acrobeloides nanus</name>
    <dbReference type="NCBI Taxonomy" id="290746"/>
    <lineage>
        <taxon>Eukaryota</taxon>
        <taxon>Metazoa</taxon>
        <taxon>Ecdysozoa</taxon>
        <taxon>Nematoda</taxon>
        <taxon>Chromadorea</taxon>
        <taxon>Rhabditida</taxon>
        <taxon>Tylenchina</taxon>
        <taxon>Cephalobomorpha</taxon>
        <taxon>Cephaloboidea</taxon>
        <taxon>Cephalobidae</taxon>
        <taxon>Acrobeloides</taxon>
    </lineage>
</organism>
<reference evidence="3" key="1">
    <citation type="submission" date="2022-11" db="UniProtKB">
        <authorList>
            <consortium name="WormBaseParasite"/>
        </authorList>
    </citation>
    <scope>IDENTIFICATION</scope>
</reference>
<evidence type="ECO:0000313" key="3">
    <source>
        <dbReference type="WBParaSite" id="ACRNAN_Path_1116.g4305.t1"/>
    </source>
</evidence>
<dbReference type="Gene3D" id="3.40.50.1820">
    <property type="entry name" value="alpha/beta hydrolase"/>
    <property type="match status" value="1"/>
</dbReference>
<dbReference type="AlphaFoldDB" id="A0A914BW02"/>
<accession>A0A914BW02</accession>
<name>A0A914BW02_9BILA</name>
<dbReference type="Proteomes" id="UP000887540">
    <property type="component" value="Unplaced"/>
</dbReference>
<dbReference type="SUPFAM" id="SSF53474">
    <property type="entry name" value="alpha/beta-Hydrolases"/>
    <property type="match status" value="1"/>
</dbReference>
<sequence length="332" mass="37940">MTSIETEKITIANEIFLNLDEENVRVPTSYGDILIQIYGERTKHPFVTFHDIGLNAEDSFRTFLQVFTPIELAQEFCFYNINAPGQEKNAEQISSSAHYPTMKNLADIVNEIVRHFEFKSFVGLGVGAGAYVILEYAVKHQSKLDGLILINSIAKAPSWYEWGREKLNVRDLHQHGITDSVVDFLIWHNFGTHLEKCNSDLVQGYREYFEQLTNPNNLAAFLESYLHRKSIEFPYGPCGHGNIFIVPILQIVGERIYSLTDVEYISAKLDIDKNELVRLADCGGRILDERPDKVIEIMMLFLQGLGFFPSTNVHDVLLQETGENNENYLKLK</sequence>
<proteinExistence type="inferred from homology"/>
<dbReference type="InterPro" id="IPR029058">
    <property type="entry name" value="AB_hydrolase_fold"/>
</dbReference>
<dbReference type="WBParaSite" id="ACRNAN_Path_1116.g4305.t1">
    <property type="protein sequence ID" value="ACRNAN_Path_1116.g4305.t1"/>
    <property type="gene ID" value="ACRNAN_Path_1116.g4305"/>
</dbReference>
<evidence type="ECO:0000313" key="2">
    <source>
        <dbReference type="Proteomes" id="UP000887540"/>
    </source>
</evidence>
<evidence type="ECO:0000256" key="1">
    <source>
        <dbReference type="ARBA" id="ARBA00005598"/>
    </source>
</evidence>
<keyword evidence="2" id="KW-1185">Reference proteome</keyword>
<dbReference type="Pfam" id="PF03096">
    <property type="entry name" value="Ndr"/>
    <property type="match status" value="1"/>
</dbReference>
<protein>
    <submittedName>
        <fullName evidence="3">Uncharacterized protein</fullName>
    </submittedName>
</protein>
<dbReference type="InterPro" id="IPR004142">
    <property type="entry name" value="NDRG"/>
</dbReference>
<comment type="similarity">
    <text evidence="1">Belongs to the NDRG family.</text>
</comment>
<dbReference type="PANTHER" id="PTHR11034">
    <property type="entry name" value="N-MYC DOWNSTREAM REGULATED"/>
    <property type="match status" value="1"/>
</dbReference>